<keyword evidence="8" id="KW-1185">Reference proteome</keyword>
<dbReference type="GO" id="GO:0009055">
    <property type="term" value="F:electron transfer activity"/>
    <property type="evidence" value="ECO:0007669"/>
    <property type="project" value="InterPro"/>
</dbReference>
<dbReference type="Gene3D" id="1.10.760.10">
    <property type="entry name" value="Cytochrome c-like domain"/>
    <property type="match status" value="1"/>
</dbReference>
<dbReference type="InterPro" id="IPR051459">
    <property type="entry name" value="Cytochrome_c-type_DH"/>
</dbReference>
<organism evidence="7 8">
    <name type="scientific">Lacibacter sediminis</name>
    <dbReference type="NCBI Taxonomy" id="2760713"/>
    <lineage>
        <taxon>Bacteria</taxon>
        <taxon>Pseudomonadati</taxon>
        <taxon>Bacteroidota</taxon>
        <taxon>Chitinophagia</taxon>
        <taxon>Chitinophagales</taxon>
        <taxon>Chitinophagaceae</taxon>
        <taxon>Lacibacter</taxon>
    </lineage>
</organism>
<sequence length="135" mass="15052">MKKISIVLFIAVTAFAFTNQQPDMKASMQRGKKVYETHCLSCHQPDGKGLPRMNPPLVKTKQVLGNKTQLINIILNGLDEELVINGETYFNPMPSQPYLKDQEIADVLTYVRNSFGNKASLVTTAEVKAARAKIK</sequence>
<evidence type="ECO:0000256" key="2">
    <source>
        <dbReference type="ARBA" id="ARBA00022723"/>
    </source>
</evidence>
<evidence type="ECO:0000256" key="4">
    <source>
        <dbReference type="PROSITE-ProRule" id="PRU00433"/>
    </source>
</evidence>
<dbReference type="RefSeq" id="WP_182801191.1">
    <property type="nucleotide sequence ID" value="NZ_CP060007.1"/>
</dbReference>
<gene>
    <name evidence="7" type="ORF">H4075_12580</name>
</gene>
<evidence type="ECO:0000256" key="3">
    <source>
        <dbReference type="ARBA" id="ARBA00023004"/>
    </source>
</evidence>
<reference evidence="8" key="1">
    <citation type="submission" date="2020-08" db="EMBL/GenBank/DDBJ databases">
        <title>Lacibacter sp. S13-6-6 genome sequencing.</title>
        <authorList>
            <person name="Jin L."/>
        </authorList>
    </citation>
    <scope>NUCLEOTIDE SEQUENCE [LARGE SCALE GENOMIC DNA]</scope>
    <source>
        <strain evidence="8">S13-6-6</strain>
    </source>
</reference>
<dbReference type="EMBL" id="CP060007">
    <property type="protein sequence ID" value="QNA42925.1"/>
    <property type="molecule type" value="Genomic_DNA"/>
</dbReference>
<dbReference type="GO" id="GO:0046872">
    <property type="term" value="F:metal ion binding"/>
    <property type="evidence" value="ECO:0007669"/>
    <property type="project" value="UniProtKB-KW"/>
</dbReference>
<keyword evidence="2 4" id="KW-0479">Metal-binding</keyword>
<evidence type="ECO:0000313" key="7">
    <source>
        <dbReference type="EMBL" id="QNA42925.1"/>
    </source>
</evidence>
<dbReference type="PANTHER" id="PTHR35008">
    <property type="entry name" value="BLL4482 PROTEIN-RELATED"/>
    <property type="match status" value="1"/>
</dbReference>
<dbReference type="Proteomes" id="UP000515344">
    <property type="component" value="Chromosome"/>
</dbReference>
<dbReference type="InterPro" id="IPR036909">
    <property type="entry name" value="Cyt_c-like_dom_sf"/>
</dbReference>
<evidence type="ECO:0000313" key="8">
    <source>
        <dbReference type="Proteomes" id="UP000515344"/>
    </source>
</evidence>
<dbReference type="PROSITE" id="PS51007">
    <property type="entry name" value="CYTC"/>
    <property type="match status" value="1"/>
</dbReference>
<keyword evidence="5" id="KW-0732">Signal</keyword>
<feature type="chain" id="PRO_5028891684" evidence="5">
    <location>
        <begin position="17"/>
        <end position="135"/>
    </location>
</feature>
<dbReference type="PANTHER" id="PTHR35008:SF8">
    <property type="entry name" value="ALCOHOL DEHYDROGENASE CYTOCHROME C SUBUNIT"/>
    <property type="match status" value="1"/>
</dbReference>
<feature type="signal peptide" evidence="5">
    <location>
        <begin position="1"/>
        <end position="16"/>
    </location>
</feature>
<proteinExistence type="predicted"/>
<keyword evidence="1 4" id="KW-0349">Heme</keyword>
<dbReference type="AlphaFoldDB" id="A0A7G5XBS2"/>
<name>A0A7G5XBS2_9BACT</name>
<dbReference type="SUPFAM" id="SSF46626">
    <property type="entry name" value="Cytochrome c"/>
    <property type="match status" value="1"/>
</dbReference>
<protein>
    <submittedName>
        <fullName evidence="7">Cytochrome c</fullName>
    </submittedName>
</protein>
<dbReference type="Pfam" id="PF00034">
    <property type="entry name" value="Cytochrom_C"/>
    <property type="match status" value="1"/>
</dbReference>
<accession>A0A7G5XBS2</accession>
<evidence type="ECO:0000256" key="1">
    <source>
        <dbReference type="ARBA" id="ARBA00022617"/>
    </source>
</evidence>
<evidence type="ECO:0000256" key="5">
    <source>
        <dbReference type="SAM" id="SignalP"/>
    </source>
</evidence>
<feature type="domain" description="Cytochrome c" evidence="6">
    <location>
        <begin position="26"/>
        <end position="115"/>
    </location>
</feature>
<dbReference type="GO" id="GO:0020037">
    <property type="term" value="F:heme binding"/>
    <property type="evidence" value="ECO:0007669"/>
    <property type="project" value="InterPro"/>
</dbReference>
<dbReference type="KEGG" id="lacs:H4075_12580"/>
<evidence type="ECO:0000259" key="6">
    <source>
        <dbReference type="PROSITE" id="PS51007"/>
    </source>
</evidence>
<keyword evidence="3 4" id="KW-0408">Iron</keyword>
<dbReference type="InterPro" id="IPR009056">
    <property type="entry name" value="Cyt_c-like_dom"/>
</dbReference>